<dbReference type="InterPro" id="IPR012317">
    <property type="entry name" value="Poly(ADP-ribose)pol_cat_dom"/>
</dbReference>
<dbReference type="InterPro" id="IPR012982">
    <property type="entry name" value="PARP1-like_PADR1_Zn_ribbon"/>
</dbReference>
<dbReference type="PROSITE" id="PS51977">
    <property type="entry name" value="WGR"/>
    <property type="match status" value="1"/>
</dbReference>
<dbReference type="AlphaFoldDB" id="A0A9Q0MEA2"/>
<dbReference type="Pfam" id="PF00645">
    <property type="entry name" value="zf-PARP"/>
    <property type="match status" value="2"/>
</dbReference>
<dbReference type="Pfam" id="PF08063">
    <property type="entry name" value="Zn_ribbon_PADR1"/>
    <property type="match status" value="1"/>
</dbReference>
<evidence type="ECO:0000313" key="22">
    <source>
        <dbReference type="EMBL" id="KAJ6224077.1"/>
    </source>
</evidence>
<dbReference type="Gene3D" id="3.40.50.10190">
    <property type="entry name" value="BRCT domain"/>
    <property type="match status" value="1"/>
</dbReference>
<keyword evidence="3 15" id="KW-0808">Transferase</keyword>
<dbReference type="PIRSF" id="PIRSF000489">
    <property type="entry name" value="NAD_ADPRT"/>
    <property type="match status" value="1"/>
</dbReference>
<dbReference type="FunFam" id="3.90.228.10:FF:000002">
    <property type="entry name" value="Poly [ADP-ribose] polymerase"/>
    <property type="match status" value="1"/>
</dbReference>
<dbReference type="InterPro" id="IPR050800">
    <property type="entry name" value="ARTD/PARP"/>
</dbReference>
<dbReference type="SUPFAM" id="SSF57716">
    <property type="entry name" value="Glucocorticoid receptor-like (DNA-binding domain)"/>
    <property type="match status" value="2"/>
</dbReference>
<comment type="catalytic activity">
    <reaction evidence="15">
        <text>L-glutamyl-[protein] + NAD(+) = 5-O-(ADP-D-ribosyl)-L-glutamyl-[protein] + nicotinamide</text>
        <dbReference type="Rhea" id="RHEA:58224"/>
        <dbReference type="Rhea" id="RHEA-COMP:10208"/>
        <dbReference type="Rhea" id="RHEA-COMP:15089"/>
        <dbReference type="ChEBI" id="CHEBI:17154"/>
        <dbReference type="ChEBI" id="CHEBI:29973"/>
        <dbReference type="ChEBI" id="CHEBI:57540"/>
        <dbReference type="ChEBI" id="CHEBI:142540"/>
    </reaction>
</comment>
<evidence type="ECO:0000256" key="4">
    <source>
        <dbReference type="ARBA" id="ARBA00022695"/>
    </source>
</evidence>
<dbReference type="Pfam" id="PF00644">
    <property type="entry name" value="PARP"/>
    <property type="match status" value="1"/>
</dbReference>
<dbReference type="GO" id="GO:0051287">
    <property type="term" value="F:NAD binding"/>
    <property type="evidence" value="ECO:0007669"/>
    <property type="project" value="UniProtKB-UniRule"/>
</dbReference>
<dbReference type="SUPFAM" id="SSF47587">
    <property type="entry name" value="Domain of poly(ADP-ribose) polymerase"/>
    <property type="match status" value="1"/>
</dbReference>
<dbReference type="InterPro" id="IPR036420">
    <property type="entry name" value="BRCT_dom_sf"/>
</dbReference>
<evidence type="ECO:0000256" key="7">
    <source>
        <dbReference type="ARBA" id="ARBA00022765"/>
    </source>
</evidence>
<evidence type="ECO:0000256" key="5">
    <source>
        <dbReference type="ARBA" id="ARBA00022723"/>
    </source>
</evidence>
<dbReference type="Gene3D" id="1.20.142.10">
    <property type="entry name" value="Poly(ADP-ribose) polymerase, regulatory domain"/>
    <property type="match status" value="1"/>
</dbReference>
<dbReference type="CDD" id="cd08001">
    <property type="entry name" value="WGR_PARP1_like"/>
    <property type="match status" value="1"/>
</dbReference>
<dbReference type="Gene3D" id="3.30.1740.10">
    <property type="entry name" value="Zinc finger, PARP-type"/>
    <property type="match status" value="2"/>
</dbReference>
<dbReference type="FunFam" id="1.20.142.10:FF:000002">
    <property type="entry name" value="Poly [ADP-ribose] polymerase"/>
    <property type="match status" value="1"/>
</dbReference>
<gene>
    <name evidence="22" type="ORF">RDWZM_002622</name>
</gene>
<dbReference type="InterPro" id="IPR036930">
    <property type="entry name" value="WGR_dom_sf"/>
</dbReference>
<dbReference type="PROSITE" id="PS51059">
    <property type="entry name" value="PARP_CATALYTIC"/>
    <property type="match status" value="1"/>
</dbReference>
<dbReference type="PROSITE" id="PS50172">
    <property type="entry name" value="BRCT"/>
    <property type="match status" value="1"/>
</dbReference>
<evidence type="ECO:0000256" key="1">
    <source>
        <dbReference type="ARBA" id="ARBA00004123"/>
    </source>
</evidence>
<comment type="catalytic activity">
    <reaction evidence="14 15">
        <text>NAD(+) + (ADP-D-ribosyl)n-acceptor = nicotinamide + (ADP-D-ribosyl)n+1-acceptor + H(+).</text>
        <dbReference type="EC" id="2.4.2.30"/>
    </reaction>
</comment>
<name>A0A9Q0MEA2_BLOTA</name>
<dbReference type="GO" id="GO:0003677">
    <property type="term" value="F:DNA binding"/>
    <property type="evidence" value="ECO:0007669"/>
    <property type="project" value="UniProtKB-UniRule"/>
</dbReference>
<keyword evidence="5 15" id="KW-0479">Metal-binding</keyword>
<comment type="catalytic activity">
    <reaction evidence="15">
        <text>L-aspartyl-[protein] + NAD(+) = 4-O-(ADP-D-ribosyl)-L-aspartyl-[protein] + nicotinamide</text>
        <dbReference type="Rhea" id="RHEA:54424"/>
        <dbReference type="Rhea" id="RHEA-COMP:9867"/>
        <dbReference type="Rhea" id="RHEA-COMP:13832"/>
        <dbReference type="ChEBI" id="CHEBI:17154"/>
        <dbReference type="ChEBI" id="CHEBI:29961"/>
        <dbReference type="ChEBI" id="CHEBI:57540"/>
        <dbReference type="ChEBI" id="CHEBI:138102"/>
    </reaction>
</comment>
<dbReference type="Gene3D" id="3.90.228.10">
    <property type="match status" value="1"/>
</dbReference>
<evidence type="ECO:0000256" key="3">
    <source>
        <dbReference type="ARBA" id="ARBA00022679"/>
    </source>
</evidence>
<keyword evidence="6" id="KW-0677">Repeat</keyword>
<evidence type="ECO:0000259" key="19">
    <source>
        <dbReference type="PROSITE" id="PS51059"/>
    </source>
</evidence>
<evidence type="ECO:0000256" key="14">
    <source>
        <dbReference type="ARBA" id="ARBA00033987"/>
    </source>
</evidence>
<dbReference type="Proteomes" id="UP001142055">
    <property type="component" value="Chromosome 1"/>
</dbReference>
<comment type="similarity">
    <text evidence="13">Belongs to the ARTD/PARP family.</text>
</comment>
<dbReference type="PROSITE" id="PS50064">
    <property type="entry name" value="ZF_PARP_2"/>
    <property type="match status" value="2"/>
</dbReference>
<comment type="caution">
    <text evidence="22">The sequence shown here is derived from an EMBL/GenBank/DDBJ whole genome shotgun (WGS) entry which is preliminary data.</text>
</comment>
<keyword evidence="8" id="KW-0863">Zinc-finger</keyword>
<dbReference type="InterPro" id="IPR036616">
    <property type="entry name" value="Poly(ADP-ribose)pol_reg_dom_sf"/>
</dbReference>
<dbReference type="PROSITE" id="PS52007">
    <property type="entry name" value="PADR1"/>
    <property type="match status" value="1"/>
</dbReference>
<evidence type="ECO:0000256" key="13">
    <source>
        <dbReference type="ARBA" id="ARBA00024347"/>
    </source>
</evidence>
<keyword evidence="23" id="KW-1185">Reference proteome</keyword>
<dbReference type="SMART" id="SM01335">
    <property type="entry name" value="PADR1"/>
    <property type="match status" value="1"/>
</dbReference>
<dbReference type="SMART" id="SM00292">
    <property type="entry name" value="BRCT"/>
    <property type="match status" value="1"/>
</dbReference>
<keyword evidence="7" id="KW-0013">ADP-ribosylation</keyword>
<evidence type="ECO:0000259" key="17">
    <source>
        <dbReference type="PROSITE" id="PS50064"/>
    </source>
</evidence>
<dbReference type="PANTHER" id="PTHR10459:SF60">
    <property type="entry name" value="POLY [ADP-RIBOSE] POLYMERASE 2"/>
    <property type="match status" value="1"/>
</dbReference>
<evidence type="ECO:0000313" key="23">
    <source>
        <dbReference type="Proteomes" id="UP001142055"/>
    </source>
</evidence>
<keyword evidence="4" id="KW-0548">Nucleotidyltransferase</keyword>
<dbReference type="Pfam" id="PF21728">
    <property type="entry name" value="PADR1_N"/>
    <property type="match status" value="1"/>
</dbReference>
<dbReference type="InterPro" id="IPR008893">
    <property type="entry name" value="WGR_domain"/>
</dbReference>
<feature type="domain" description="PARP alpha-helical" evidence="20">
    <location>
        <begin position="648"/>
        <end position="766"/>
    </location>
</feature>
<accession>A0A9Q0MEA2</accession>
<dbReference type="CDD" id="cd01437">
    <property type="entry name" value="parp_like"/>
    <property type="match status" value="1"/>
</dbReference>
<comment type="subcellular location">
    <subcellularLocation>
        <location evidence="1 15">Nucleus</location>
    </subcellularLocation>
</comment>
<dbReference type="PANTHER" id="PTHR10459">
    <property type="entry name" value="DNA LIGASE"/>
    <property type="match status" value="1"/>
</dbReference>
<dbReference type="Gene3D" id="3.90.640.80">
    <property type="match status" value="1"/>
</dbReference>
<dbReference type="InterPro" id="IPR049296">
    <property type="entry name" value="PARP1-like_PADR1_N"/>
</dbReference>
<dbReference type="SUPFAM" id="SSF52113">
    <property type="entry name" value="BRCT domain"/>
    <property type="match status" value="1"/>
</dbReference>
<sequence length="1000" mass="114585">MDEPLPFRCEYAKSGRAKCTKCKEPIEKDVVRLAIMVRSPFFDGRVPKWHHYECFFQRHLPKGPSDIGQFENLKYEDQKRIEESISNGGISKTTVKGAGKKRKAEVVNNAVKDFSVEYAKSAKSKCKLCDASLAKQELRIGKMDYESEDAARFGPLNRWFHVDCFVTAREEVGFVWAAHVLANFDNIEKSDQKILKKKLPSIIKENKEIKVDSECFNQEQALKKQSDLLFNSIEELKKLKKNELLELYEYNSVLTIPKDTTKRIEYFADALVFGLPEKCPKCNDCLRFKISQYVCSGNVSEWEKCSYSTEEPKRTALLIPEHLKKYDFLQNYTYKPKKRIMNEKLKAGLQSRINKQMNELNAIKTEGDSSESNIVSSKLLSGYNVMVLGKISCKENIEQLGGKVTKSAHPSVLFIVSDDDTVKKTKSKQFTMAKDYKIPIVRFEVFDKLINCENIAQALIESKISLWEQSDEEINQRVNNLNIKQFKSGYPTKSKSAKNQSGKSKMIFKSGGVVDPDSELEHITHIYKEGESVYNAVLNKVDLAKNLNSYYKIQLLEDDRYNGRYYLFYAWGRIGTNIGNKKVMEYTTSGKLKNKTDAIEHFQNIFFEKTGNAWIDRKNFKKLPNHYFPIELDYDECTSKIDLSTTNSTLLPRPVVNLISLIFDTVKMKQTMAEFELDLEKMPLGKLSKNQLSNACATLKDISIIIDLETVELNKLTAACNKFYSMVPHNFGTLKPPLISTKEVIGKKMELLESLMDIELAYDIIRNATDDEDPFEFYYRKLDNIIEPLDRNGDEFKLIEKYMNNTHAETHSTYKLEIVEIFKINRKGEQERFKKHENNSNRMLLWHGSRTTNFVGILSQGLRIAPPEAPVCGYMFGKGVYFADSVSKSANYCNANSNSEDGLLILSEVALGKSYELTSANFITSLKKGFDSVKGLGMSHPNPKDVHILPDGVKVPMGKLIQNKKLKSSSLLYNEYIVYNVDQIKMRYLVNVKFCFNSLF</sequence>
<dbReference type="SMART" id="SM00773">
    <property type="entry name" value="WGR"/>
    <property type="match status" value="1"/>
</dbReference>
<dbReference type="GO" id="GO:0008270">
    <property type="term" value="F:zinc ion binding"/>
    <property type="evidence" value="ECO:0007669"/>
    <property type="project" value="UniProtKB-KW"/>
</dbReference>
<dbReference type="GO" id="GO:0006302">
    <property type="term" value="P:double-strand break repair"/>
    <property type="evidence" value="ECO:0007669"/>
    <property type="project" value="TreeGrafter"/>
</dbReference>
<evidence type="ECO:0000256" key="12">
    <source>
        <dbReference type="ARBA" id="ARBA00023242"/>
    </source>
</evidence>
<evidence type="ECO:0000256" key="6">
    <source>
        <dbReference type="ARBA" id="ARBA00022737"/>
    </source>
</evidence>
<feature type="domain" description="WGR" evidence="21">
    <location>
        <begin position="523"/>
        <end position="627"/>
    </location>
</feature>
<dbReference type="GO" id="GO:1990404">
    <property type="term" value="F:NAD+-protein mono-ADP-ribosyltransferase activity"/>
    <property type="evidence" value="ECO:0007669"/>
    <property type="project" value="TreeGrafter"/>
</dbReference>
<evidence type="ECO:0000256" key="8">
    <source>
        <dbReference type="ARBA" id="ARBA00022771"/>
    </source>
</evidence>
<dbReference type="InterPro" id="IPR008288">
    <property type="entry name" value="PARP"/>
</dbReference>
<evidence type="ECO:0000256" key="10">
    <source>
        <dbReference type="ARBA" id="ARBA00023027"/>
    </source>
</evidence>
<evidence type="ECO:0000256" key="15">
    <source>
        <dbReference type="PIRNR" id="PIRNR000489"/>
    </source>
</evidence>
<dbReference type="GO" id="GO:0005730">
    <property type="term" value="C:nucleolus"/>
    <property type="evidence" value="ECO:0007669"/>
    <property type="project" value="TreeGrafter"/>
</dbReference>
<dbReference type="GO" id="GO:0003950">
    <property type="term" value="F:NAD+ poly-ADP-ribosyltransferase activity"/>
    <property type="evidence" value="ECO:0007669"/>
    <property type="project" value="UniProtKB-UniRule"/>
</dbReference>
<evidence type="ECO:0000256" key="9">
    <source>
        <dbReference type="ARBA" id="ARBA00022833"/>
    </source>
</evidence>
<evidence type="ECO:0000256" key="11">
    <source>
        <dbReference type="ARBA" id="ARBA00023125"/>
    </source>
</evidence>
<evidence type="ECO:0000259" key="21">
    <source>
        <dbReference type="PROSITE" id="PS51977"/>
    </source>
</evidence>
<reference evidence="22" key="1">
    <citation type="submission" date="2022-12" db="EMBL/GenBank/DDBJ databases">
        <title>Genome assemblies of Blomia tropicalis.</title>
        <authorList>
            <person name="Cui Y."/>
        </authorList>
    </citation>
    <scope>NUCLEOTIDE SEQUENCE</scope>
    <source>
        <tissue evidence="22">Adult mites</tissue>
    </source>
</reference>
<dbReference type="Pfam" id="PF02877">
    <property type="entry name" value="PARP_reg"/>
    <property type="match status" value="1"/>
</dbReference>
<dbReference type="InterPro" id="IPR001357">
    <property type="entry name" value="BRCT_dom"/>
</dbReference>
<dbReference type="Pfam" id="PF00533">
    <property type="entry name" value="BRCT"/>
    <property type="match status" value="1"/>
</dbReference>
<dbReference type="EMBL" id="JAPWDV010000001">
    <property type="protein sequence ID" value="KAJ6224077.1"/>
    <property type="molecule type" value="Genomic_DNA"/>
</dbReference>
<keyword evidence="12 15" id="KW-0539">Nucleus</keyword>
<dbReference type="InterPro" id="IPR036957">
    <property type="entry name" value="Znf_PARP_sf"/>
</dbReference>
<dbReference type="Pfam" id="PF05406">
    <property type="entry name" value="WGR"/>
    <property type="match status" value="1"/>
</dbReference>
<dbReference type="InterPro" id="IPR004102">
    <property type="entry name" value="Poly(ADP-ribose)pol_reg_dom"/>
</dbReference>
<evidence type="ECO:0000259" key="20">
    <source>
        <dbReference type="PROSITE" id="PS51060"/>
    </source>
</evidence>
<keyword evidence="2 15" id="KW-0328">Glycosyltransferase</keyword>
<proteinExistence type="inferred from homology"/>
<dbReference type="SUPFAM" id="SSF56399">
    <property type="entry name" value="ADP-ribosylation"/>
    <property type="match status" value="1"/>
</dbReference>
<evidence type="ECO:0000256" key="2">
    <source>
        <dbReference type="ARBA" id="ARBA00022676"/>
    </source>
</evidence>
<protein>
    <recommendedName>
        <fullName evidence="15 16">Poly [ADP-ribose] polymerase</fullName>
        <ecNumber evidence="15">2.4.2.30</ecNumber>
    </recommendedName>
</protein>
<dbReference type="OMA" id="MNFKYKY"/>
<dbReference type="SUPFAM" id="SSF142921">
    <property type="entry name" value="WGR domain-like"/>
    <property type="match status" value="1"/>
</dbReference>
<keyword evidence="11 15" id="KW-0238">DNA-binding</keyword>
<feature type="domain" description="BRCT" evidence="18">
    <location>
        <begin position="375"/>
        <end position="444"/>
    </location>
</feature>
<dbReference type="GO" id="GO:0016779">
    <property type="term" value="F:nucleotidyltransferase activity"/>
    <property type="evidence" value="ECO:0007669"/>
    <property type="project" value="UniProtKB-KW"/>
</dbReference>
<evidence type="ECO:0000256" key="16">
    <source>
        <dbReference type="RuleBase" id="RU362114"/>
    </source>
</evidence>
<dbReference type="GO" id="GO:0070212">
    <property type="term" value="P:protein poly-ADP-ribosylation"/>
    <property type="evidence" value="ECO:0007669"/>
    <property type="project" value="TreeGrafter"/>
</dbReference>
<dbReference type="SMART" id="SM01336">
    <property type="entry name" value="zf-PARP"/>
    <property type="match status" value="2"/>
</dbReference>
<keyword evidence="9 15" id="KW-0862">Zinc</keyword>
<keyword evidence="10 15" id="KW-0520">NAD</keyword>
<feature type="domain" description="PARP catalytic" evidence="19">
    <location>
        <begin position="773"/>
        <end position="1000"/>
    </location>
</feature>
<dbReference type="EC" id="2.4.2.30" evidence="15"/>
<dbReference type="PROSITE" id="PS51060">
    <property type="entry name" value="PARP_ALPHA_HD"/>
    <property type="match status" value="1"/>
</dbReference>
<evidence type="ECO:0000259" key="18">
    <source>
        <dbReference type="PROSITE" id="PS50172"/>
    </source>
</evidence>
<organism evidence="22 23">
    <name type="scientific">Blomia tropicalis</name>
    <name type="common">Mite</name>
    <dbReference type="NCBI Taxonomy" id="40697"/>
    <lineage>
        <taxon>Eukaryota</taxon>
        <taxon>Metazoa</taxon>
        <taxon>Ecdysozoa</taxon>
        <taxon>Arthropoda</taxon>
        <taxon>Chelicerata</taxon>
        <taxon>Arachnida</taxon>
        <taxon>Acari</taxon>
        <taxon>Acariformes</taxon>
        <taxon>Sarcoptiformes</taxon>
        <taxon>Astigmata</taxon>
        <taxon>Glycyphagoidea</taxon>
        <taxon>Echimyopodidae</taxon>
        <taxon>Blomia</taxon>
    </lineage>
</organism>
<feature type="domain" description="PARP-type" evidence="17">
    <location>
        <begin position="7"/>
        <end position="89"/>
    </location>
</feature>
<dbReference type="InterPro" id="IPR001510">
    <property type="entry name" value="Znf_PARP"/>
</dbReference>
<feature type="domain" description="PARP-type" evidence="17">
    <location>
        <begin position="114"/>
        <end position="203"/>
    </location>
</feature>